<protein>
    <recommendedName>
        <fullName evidence="2">Alpha/beta hydrolase fold-3 domain-containing protein</fullName>
    </recommendedName>
</protein>
<feature type="domain" description="Alpha/beta hydrolase fold-3" evidence="2">
    <location>
        <begin position="170"/>
        <end position="374"/>
    </location>
</feature>
<evidence type="ECO:0000256" key="1">
    <source>
        <dbReference type="ARBA" id="ARBA00022801"/>
    </source>
</evidence>
<dbReference type="SUPFAM" id="SSF53474">
    <property type="entry name" value="alpha/beta-Hydrolases"/>
    <property type="match status" value="1"/>
</dbReference>
<keyword evidence="1" id="KW-0378">Hydrolase</keyword>
<sequence>MRHGCRRYRRRAEADRRRLFGGTVPPTWNDRQGGAAARLANRQSEVSAWWRNSFASLPAPSDRAVMTTLSRPNPVAPPPETVMTTETPFYIDPDMLPILERMRLRMANAPAFESVPVDQMRARASSLFADFNEDPPPLKSVRDLTIPAPGGDLPARLYDPTDGQNPAPLLLYMHGGGWVIGDLELEDRAIRLLALASGARIVSLDYRLAPEHPFPEPVDDVVAAFRWLAANAGTIGGTADRIAVGGASAGANLAVAATLRLRDEGGPAPCLMVLLYGVFGVDQTTASYRKFARPDLFAPAMENFFQIYAGDEEKRRHPLVAPLLADLSELPPAFVMAAGVDALRDDSRSLAARLVEVGVPVEFKEYPGVLHGFTQYSRASQVARDAIDAAGWALAAITRRDPRGPVVSKPISLKEASA</sequence>
<comment type="caution">
    <text evidence="3">The sequence shown here is derived from an EMBL/GenBank/DDBJ whole genome shotgun (WGS) entry which is preliminary data.</text>
</comment>
<dbReference type="Gene3D" id="3.40.50.1820">
    <property type="entry name" value="alpha/beta hydrolase"/>
    <property type="match status" value="1"/>
</dbReference>
<dbReference type="PANTHER" id="PTHR48081:SF8">
    <property type="entry name" value="ALPHA_BETA HYDROLASE FOLD-3 DOMAIN-CONTAINING PROTEIN-RELATED"/>
    <property type="match status" value="1"/>
</dbReference>
<dbReference type="PANTHER" id="PTHR48081">
    <property type="entry name" value="AB HYDROLASE SUPERFAMILY PROTEIN C4A8.06C"/>
    <property type="match status" value="1"/>
</dbReference>
<organism evidence="3 4">
    <name type="scientific">Brevundimonas subvibrioides</name>
    <dbReference type="NCBI Taxonomy" id="74313"/>
    <lineage>
        <taxon>Bacteria</taxon>
        <taxon>Pseudomonadati</taxon>
        <taxon>Pseudomonadota</taxon>
        <taxon>Alphaproteobacteria</taxon>
        <taxon>Caulobacterales</taxon>
        <taxon>Caulobacteraceae</taxon>
        <taxon>Brevundimonas</taxon>
    </lineage>
</organism>
<dbReference type="InterPro" id="IPR029058">
    <property type="entry name" value="AB_hydrolase_fold"/>
</dbReference>
<evidence type="ECO:0000259" key="2">
    <source>
        <dbReference type="Pfam" id="PF07859"/>
    </source>
</evidence>
<reference evidence="3 4" key="1">
    <citation type="submission" date="2017-03" db="EMBL/GenBank/DDBJ databases">
        <title>Lifting the veil on microbial sulfur biogeochemistry in mining wastewaters.</title>
        <authorList>
            <person name="Kantor R.S."/>
            <person name="Colenbrander Nelson T."/>
            <person name="Marshall S."/>
            <person name="Bennett D."/>
            <person name="Apte S."/>
            <person name="Camacho D."/>
            <person name="Thomas B.C."/>
            <person name="Warren L.A."/>
            <person name="Banfield J.F."/>
        </authorList>
    </citation>
    <scope>NUCLEOTIDE SEQUENCE [LARGE SCALE GENOMIC DNA]</scope>
    <source>
        <strain evidence="3">32-69-9</strain>
    </source>
</reference>
<dbReference type="Proteomes" id="UP000215595">
    <property type="component" value="Unassembled WGS sequence"/>
</dbReference>
<gene>
    <name evidence="3" type="ORF">B7Z01_11360</name>
</gene>
<evidence type="ECO:0000313" key="3">
    <source>
        <dbReference type="EMBL" id="OYX32211.1"/>
    </source>
</evidence>
<accession>A0A258FI77</accession>
<evidence type="ECO:0000313" key="4">
    <source>
        <dbReference type="Proteomes" id="UP000215595"/>
    </source>
</evidence>
<dbReference type="EMBL" id="NCEB01000024">
    <property type="protein sequence ID" value="OYX32211.1"/>
    <property type="molecule type" value="Genomic_DNA"/>
</dbReference>
<name>A0A258FI77_9CAUL</name>
<dbReference type="InterPro" id="IPR013094">
    <property type="entry name" value="AB_hydrolase_3"/>
</dbReference>
<proteinExistence type="predicted"/>
<dbReference type="InterPro" id="IPR050300">
    <property type="entry name" value="GDXG_lipolytic_enzyme"/>
</dbReference>
<dbReference type="Pfam" id="PF07859">
    <property type="entry name" value="Abhydrolase_3"/>
    <property type="match status" value="1"/>
</dbReference>
<dbReference type="AlphaFoldDB" id="A0A258FI77"/>
<dbReference type="GO" id="GO:0016787">
    <property type="term" value="F:hydrolase activity"/>
    <property type="evidence" value="ECO:0007669"/>
    <property type="project" value="UniProtKB-KW"/>
</dbReference>